<name>A0ABT1SSV9_9FIRM</name>
<organism evidence="1 2">
    <name type="scientific">Megasphaera massiliensis</name>
    <dbReference type="NCBI Taxonomy" id="1232428"/>
    <lineage>
        <taxon>Bacteria</taxon>
        <taxon>Bacillati</taxon>
        <taxon>Bacillota</taxon>
        <taxon>Negativicutes</taxon>
        <taxon>Veillonellales</taxon>
        <taxon>Veillonellaceae</taxon>
        <taxon>Megasphaera</taxon>
    </lineage>
</organism>
<evidence type="ECO:0000313" key="1">
    <source>
        <dbReference type="EMBL" id="MCQ5342805.1"/>
    </source>
</evidence>
<evidence type="ECO:0008006" key="3">
    <source>
        <dbReference type="Google" id="ProtNLM"/>
    </source>
</evidence>
<comment type="caution">
    <text evidence="1">The sequence shown here is derived from an EMBL/GenBank/DDBJ whole genome shotgun (WGS) entry which is preliminary data.</text>
</comment>
<proteinExistence type="predicted"/>
<dbReference type="RefSeq" id="WP_062412488.1">
    <property type="nucleotide sequence ID" value="NZ_JAJCIO010000017.1"/>
</dbReference>
<sequence length="200" mass="22033">MIHTRIRFLILIVLLPILALTLTACYTITLKETRVDGIGSAISVKLPGNLQRLDLPIPVPPTAKPYYEGSRLYGELDAGLSIAVYTTRVDIKTMATDLQLKEDEAVRHHLNGTIETASKAVLSQINAEDISTSQEETTFQGLPAIIQTATFTREKKSMRARLLGFSDGPVTWIVVVACDSDKEDKIKLADEVLDSVRLQP</sequence>
<dbReference type="EMBL" id="JANGEW010000012">
    <property type="protein sequence ID" value="MCQ5342805.1"/>
    <property type="molecule type" value="Genomic_DNA"/>
</dbReference>
<gene>
    <name evidence="1" type="ORF">NE675_07165</name>
</gene>
<reference evidence="1 2" key="1">
    <citation type="submission" date="2022-06" db="EMBL/GenBank/DDBJ databases">
        <title>Isolation of gut microbiota from human fecal samples.</title>
        <authorList>
            <person name="Pamer E.G."/>
            <person name="Barat B."/>
            <person name="Waligurski E."/>
            <person name="Medina S."/>
            <person name="Paddock L."/>
            <person name="Mostad J."/>
        </authorList>
    </citation>
    <scope>NUCLEOTIDE SEQUENCE [LARGE SCALE GENOMIC DNA]</scope>
    <source>
        <strain evidence="1 2">DFI.1.1</strain>
    </source>
</reference>
<protein>
    <recommendedName>
        <fullName evidence="3">Lipoprotein</fullName>
    </recommendedName>
</protein>
<evidence type="ECO:0000313" key="2">
    <source>
        <dbReference type="Proteomes" id="UP001206692"/>
    </source>
</evidence>
<keyword evidence="2" id="KW-1185">Reference proteome</keyword>
<accession>A0ABT1SSV9</accession>
<dbReference type="PROSITE" id="PS51257">
    <property type="entry name" value="PROKAR_LIPOPROTEIN"/>
    <property type="match status" value="1"/>
</dbReference>
<dbReference type="Proteomes" id="UP001206692">
    <property type="component" value="Unassembled WGS sequence"/>
</dbReference>